<gene>
    <name evidence="2" type="ORF">DHM44_05795</name>
</gene>
<name>A0A3D5QBE6_FLESI</name>
<dbReference type="EMBL" id="DPPF01000113">
    <property type="protein sequence ID" value="HCW93175.1"/>
    <property type="molecule type" value="Genomic_DNA"/>
</dbReference>
<keyword evidence="1" id="KW-0472">Membrane</keyword>
<evidence type="ECO:0000313" key="3">
    <source>
        <dbReference type="Proteomes" id="UP000262325"/>
    </source>
</evidence>
<organism evidence="2 3">
    <name type="scientific">Flexistipes sinusarabici</name>
    <dbReference type="NCBI Taxonomy" id="2352"/>
    <lineage>
        <taxon>Bacteria</taxon>
        <taxon>Pseudomonadati</taxon>
        <taxon>Deferribacterota</taxon>
        <taxon>Deferribacteres</taxon>
        <taxon>Deferribacterales</taxon>
        <taxon>Flexistipitaceae</taxon>
        <taxon>Flexistipes</taxon>
    </lineage>
</organism>
<feature type="transmembrane region" description="Helical" evidence="1">
    <location>
        <begin position="66"/>
        <end position="84"/>
    </location>
</feature>
<dbReference type="Proteomes" id="UP000262325">
    <property type="component" value="Unassembled WGS sequence"/>
</dbReference>
<accession>A0A3D5QBE6</accession>
<evidence type="ECO:0000256" key="1">
    <source>
        <dbReference type="SAM" id="Phobius"/>
    </source>
</evidence>
<proteinExistence type="predicted"/>
<feature type="transmembrane region" description="Helical" evidence="1">
    <location>
        <begin position="6"/>
        <end position="28"/>
    </location>
</feature>
<feature type="transmembrane region" description="Helical" evidence="1">
    <location>
        <begin position="35"/>
        <end position="54"/>
    </location>
</feature>
<evidence type="ECO:0000313" key="2">
    <source>
        <dbReference type="EMBL" id="HCW93175.1"/>
    </source>
</evidence>
<protein>
    <submittedName>
        <fullName evidence="2">NADH-quinone oxidoreductase subunit N</fullName>
    </submittedName>
</protein>
<keyword evidence="1" id="KW-0812">Transmembrane</keyword>
<reference evidence="2 3" key="1">
    <citation type="journal article" date="2018" name="Nat. Biotechnol.">
        <title>A standardized bacterial taxonomy based on genome phylogeny substantially revises the tree of life.</title>
        <authorList>
            <person name="Parks D.H."/>
            <person name="Chuvochina M."/>
            <person name="Waite D.W."/>
            <person name="Rinke C."/>
            <person name="Skarshewski A."/>
            <person name="Chaumeil P.A."/>
            <person name="Hugenholtz P."/>
        </authorList>
    </citation>
    <scope>NUCLEOTIDE SEQUENCE [LARGE SCALE GENOMIC DNA]</scope>
    <source>
        <strain evidence="2">UBA8672</strain>
    </source>
</reference>
<feature type="non-terminal residue" evidence="2">
    <location>
        <position position="85"/>
    </location>
</feature>
<dbReference type="AlphaFoldDB" id="A0A3D5QBE6"/>
<comment type="caution">
    <text evidence="2">The sequence shown here is derived from an EMBL/GenBank/DDBJ whole genome shotgun (WGS) entry which is preliminary data.</text>
</comment>
<keyword evidence="1" id="KW-1133">Transmembrane helix</keyword>
<sequence length="85" mass="9305">MGQSIIAIMPEILMTFFAIGLLVIDLVASDEKKSGIAYFGIAFILITLLLTIPVSGFKVVGFDGMLVWDSYAYAFFVVFSIAFIL</sequence>